<dbReference type="KEGG" id="atx:GCD22_01884"/>
<reference evidence="2 3" key="1">
    <citation type="submission" date="2019-10" db="EMBL/GenBank/DDBJ databases">
        <authorList>
            <person name="Wang R."/>
        </authorList>
    </citation>
    <scope>NUCLEOTIDE SEQUENCE [LARGE SCALE GENOMIC DNA]</scope>
    <source>
        <strain evidence="2 3">ATCC 19377</strain>
    </source>
</reference>
<dbReference type="EMBL" id="CP045571">
    <property type="protein sequence ID" value="QFX96159.1"/>
    <property type="molecule type" value="Genomic_DNA"/>
</dbReference>
<accession>A0A5P9XRA1</accession>
<dbReference type="AlphaFoldDB" id="A0A5P9XRA1"/>
<evidence type="ECO:0000313" key="3">
    <source>
        <dbReference type="Proteomes" id="UP000363590"/>
    </source>
</evidence>
<feature type="region of interest" description="Disordered" evidence="1">
    <location>
        <begin position="118"/>
        <end position="138"/>
    </location>
</feature>
<dbReference type="RefSeq" id="WP_031572289.1">
    <property type="nucleotide sequence ID" value="NZ_CP045571.1"/>
</dbReference>
<organism evidence="2 3">
    <name type="scientific">Acidithiobacillus thiooxidans ATCC 19377</name>
    <dbReference type="NCBI Taxonomy" id="637390"/>
    <lineage>
        <taxon>Bacteria</taxon>
        <taxon>Pseudomonadati</taxon>
        <taxon>Pseudomonadota</taxon>
        <taxon>Acidithiobacillia</taxon>
        <taxon>Acidithiobacillales</taxon>
        <taxon>Acidithiobacillaceae</taxon>
        <taxon>Acidithiobacillus</taxon>
    </lineage>
</organism>
<evidence type="ECO:0000313" key="2">
    <source>
        <dbReference type="EMBL" id="QFX96159.1"/>
    </source>
</evidence>
<protein>
    <submittedName>
        <fullName evidence="2">Uncharacterized protein</fullName>
    </submittedName>
</protein>
<dbReference type="GeneID" id="60696203"/>
<dbReference type="Proteomes" id="UP000363590">
    <property type="component" value="Chromosome"/>
</dbReference>
<proteinExistence type="predicted"/>
<evidence type="ECO:0000256" key="1">
    <source>
        <dbReference type="SAM" id="MobiDB-lite"/>
    </source>
</evidence>
<sequence length="168" mass="17494">MELLFISLFFWAAVIWAIRTAIVSRKTGHEATIAKAQAEIARLKAEQAGVVQPAAPAPAPKVGPSKAATAAKAVGKAAAWTAPRIVAGTAVVSKASVKGAKATIVQVSEWKKAKAAAKAPVQPAETPASGGNVLTPEQEKTMTETPAFMRAGKVINLAEQRDSRHTLH</sequence>
<gene>
    <name evidence="2" type="ORF">GCD22_01884</name>
</gene>
<name>A0A5P9XRA1_ACITH</name>